<keyword evidence="2" id="KW-0547">Nucleotide-binding</keyword>
<sequence length="576" mass="63182">MKQKKWISSLSAIGLMSVLTVGCNDGESPDNDESEESDEDINENIDETNGEGGESFSMNIYHTNDLHSQTAMFPQMITTLNEAKDEHGEGLLLDAGDVFSGTLYFNEFHGQDAIEFMNMMEYDGFVPGNHEFDLGDEEEGHPELVEFFEAAEFPILAANMDFSADDGLDELTEEGISDEAEEGMIYDGKVLEHDGEQIGIFGLNTEDTANISSPADVEFNDYVDTAQNMVDQFEAEGINKVIALTHLGYDSDPSVGNDLLLAEQVEGIDVIIGGHSHTEIDPPTVVTENEDGEEMNPTVVGQAGEYGQNIGWMNVTFDANGVVVDSDGELLATEDREPDPDAQEMLEPYTEEIEELQNEEVGANVINELPNPRHGDGDEESVRANETALGNLITDAQLEAAQETDEDTIMALQNGGGIRESIEPGEATVGELIEVQPFGNRLTLLELSGEELIEAFETSVYNSPEENGGFLHISSGTRLTYDSSEDPGERVVSLEVEDNGEYESIQEDEMYTVATNHFTATGGDDLQVFANAYDDGRGTIVGSTDWEMLRDYMVDLEEVDYEVEGRIEDLDSDNEE</sequence>
<dbReference type="GO" id="GO:0008768">
    <property type="term" value="F:UDP-sugar diphosphatase activity"/>
    <property type="evidence" value="ECO:0007669"/>
    <property type="project" value="TreeGrafter"/>
</dbReference>
<dbReference type="Pfam" id="PF02872">
    <property type="entry name" value="5_nucleotid_C"/>
    <property type="match status" value="1"/>
</dbReference>
<dbReference type="GO" id="GO:0008253">
    <property type="term" value="F:5'-nucleotidase activity"/>
    <property type="evidence" value="ECO:0007669"/>
    <property type="project" value="TreeGrafter"/>
</dbReference>
<dbReference type="SUPFAM" id="SSF55816">
    <property type="entry name" value="5'-nucleotidase (syn. UDP-sugar hydrolase), C-terminal domain"/>
    <property type="match status" value="1"/>
</dbReference>
<dbReference type="InterPro" id="IPR029052">
    <property type="entry name" value="Metallo-depent_PP-like"/>
</dbReference>
<evidence type="ECO:0000313" key="7">
    <source>
        <dbReference type="Proteomes" id="UP000568839"/>
    </source>
</evidence>
<feature type="domain" description="Calcineurin-like phosphoesterase" evidence="4">
    <location>
        <begin position="58"/>
        <end position="278"/>
    </location>
</feature>
<dbReference type="Proteomes" id="UP000568839">
    <property type="component" value="Unassembled WGS sequence"/>
</dbReference>
<accession>A0A841Q1T4</accession>
<dbReference type="InterPro" id="IPR008334">
    <property type="entry name" value="5'-Nucleotdase_C"/>
</dbReference>
<protein>
    <submittedName>
        <fullName evidence="6">2',3'-cyclic-nucleotide 2'-phosphodiesterase (5'-nucleotidase family)</fullName>
    </submittedName>
</protein>
<dbReference type="AlphaFoldDB" id="A0A841Q1T4"/>
<dbReference type="GO" id="GO:0009166">
    <property type="term" value="P:nucleotide catabolic process"/>
    <property type="evidence" value="ECO:0007669"/>
    <property type="project" value="InterPro"/>
</dbReference>
<name>A0A841Q1T4_9BACL</name>
<dbReference type="Pfam" id="PF00149">
    <property type="entry name" value="Metallophos"/>
    <property type="match status" value="1"/>
</dbReference>
<dbReference type="EMBL" id="JACHHJ010000002">
    <property type="protein sequence ID" value="MBB6449988.1"/>
    <property type="molecule type" value="Genomic_DNA"/>
</dbReference>
<dbReference type="Gene3D" id="3.90.780.10">
    <property type="entry name" value="5'-Nucleotidase, C-terminal domain"/>
    <property type="match status" value="1"/>
</dbReference>
<dbReference type="GO" id="GO:0000166">
    <property type="term" value="F:nucleotide binding"/>
    <property type="evidence" value="ECO:0007669"/>
    <property type="project" value="UniProtKB-KW"/>
</dbReference>
<dbReference type="PROSITE" id="PS51257">
    <property type="entry name" value="PROKAR_LIPOPROTEIN"/>
    <property type="match status" value="1"/>
</dbReference>
<evidence type="ECO:0000259" key="5">
    <source>
        <dbReference type="Pfam" id="PF02872"/>
    </source>
</evidence>
<dbReference type="InterPro" id="IPR004843">
    <property type="entry name" value="Calcineurin-like_PHP"/>
</dbReference>
<feature type="domain" description="5'-Nucleotidase C-terminal" evidence="5">
    <location>
        <begin position="377"/>
        <end position="530"/>
    </location>
</feature>
<dbReference type="InterPro" id="IPR036907">
    <property type="entry name" value="5'-Nucleotdase_C_sf"/>
</dbReference>
<feature type="region of interest" description="Disordered" evidence="3">
    <location>
        <begin position="21"/>
        <end position="57"/>
    </location>
</feature>
<dbReference type="GO" id="GO:0030288">
    <property type="term" value="C:outer membrane-bounded periplasmic space"/>
    <property type="evidence" value="ECO:0007669"/>
    <property type="project" value="TreeGrafter"/>
</dbReference>
<dbReference type="InterPro" id="IPR006179">
    <property type="entry name" value="5_nucleotidase/apyrase"/>
</dbReference>
<organism evidence="6 7">
    <name type="scientific">Geomicrobium halophilum</name>
    <dbReference type="NCBI Taxonomy" id="549000"/>
    <lineage>
        <taxon>Bacteria</taxon>
        <taxon>Bacillati</taxon>
        <taxon>Bacillota</taxon>
        <taxon>Bacilli</taxon>
        <taxon>Bacillales</taxon>
        <taxon>Geomicrobium</taxon>
    </lineage>
</organism>
<evidence type="ECO:0000256" key="2">
    <source>
        <dbReference type="RuleBase" id="RU362119"/>
    </source>
</evidence>
<dbReference type="PANTHER" id="PTHR11575:SF24">
    <property type="entry name" value="5'-NUCLEOTIDASE"/>
    <property type="match status" value="1"/>
</dbReference>
<evidence type="ECO:0000259" key="4">
    <source>
        <dbReference type="Pfam" id="PF00149"/>
    </source>
</evidence>
<dbReference type="PRINTS" id="PR01607">
    <property type="entry name" value="APYRASEFAMLY"/>
</dbReference>
<evidence type="ECO:0000256" key="3">
    <source>
        <dbReference type="SAM" id="MobiDB-lite"/>
    </source>
</evidence>
<proteinExistence type="inferred from homology"/>
<gene>
    <name evidence="6" type="ORF">HNR44_001966</name>
</gene>
<dbReference type="RefSeq" id="WP_221434265.1">
    <property type="nucleotide sequence ID" value="NZ_JACHHJ010000002.1"/>
</dbReference>
<keyword evidence="1" id="KW-0732">Signal</keyword>
<comment type="similarity">
    <text evidence="2">Belongs to the 5'-nucleotidase family.</text>
</comment>
<keyword evidence="7" id="KW-1185">Reference proteome</keyword>
<evidence type="ECO:0000256" key="1">
    <source>
        <dbReference type="ARBA" id="ARBA00022729"/>
    </source>
</evidence>
<reference evidence="6 7" key="1">
    <citation type="submission" date="2020-08" db="EMBL/GenBank/DDBJ databases">
        <title>Genomic Encyclopedia of Type Strains, Phase IV (KMG-IV): sequencing the most valuable type-strain genomes for metagenomic binning, comparative biology and taxonomic classification.</title>
        <authorList>
            <person name="Goeker M."/>
        </authorList>
    </citation>
    <scope>NUCLEOTIDE SEQUENCE [LARGE SCALE GENOMIC DNA]</scope>
    <source>
        <strain evidence="6 7">DSM 21769</strain>
    </source>
</reference>
<evidence type="ECO:0000313" key="6">
    <source>
        <dbReference type="EMBL" id="MBB6449988.1"/>
    </source>
</evidence>
<comment type="caution">
    <text evidence="6">The sequence shown here is derived from an EMBL/GenBank/DDBJ whole genome shotgun (WGS) entry which is preliminary data.</text>
</comment>
<feature type="compositionally biased region" description="Acidic residues" evidence="3">
    <location>
        <begin position="27"/>
        <end position="49"/>
    </location>
</feature>
<dbReference type="PANTHER" id="PTHR11575">
    <property type="entry name" value="5'-NUCLEOTIDASE-RELATED"/>
    <property type="match status" value="1"/>
</dbReference>
<keyword evidence="2" id="KW-0378">Hydrolase</keyword>
<dbReference type="SUPFAM" id="SSF56300">
    <property type="entry name" value="Metallo-dependent phosphatases"/>
    <property type="match status" value="1"/>
</dbReference>
<dbReference type="Gene3D" id="3.60.21.10">
    <property type="match status" value="1"/>
</dbReference>